<keyword evidence="1" id="KW-0378">Hydrolase</keyword>
<dbReference type="InterPro" id="IPR000150">
    <property type="entry name" value="Cof"/>
</dbReference>
<sequence>MTAQRIAFLDVDGTIIDAGEVIAPSTIEAVQTARANGHLVYLSTGRASVEIYPKIRDIGFDGAISAGGGFAEIGDDLVIARTMPEEAVARMVGFYEESGYDFYLQAFAELYPSPGVRGRFASYLQDDQERRGETRTDLDSVTDGREHPALKAFANVRPLSYTGIAKSVFLAGDLTAYDRVSEALSDDFHVITGTIPHMGRGSGEVTLGGVNKGTTILQLLDLLGIDAASAIGIGDSTNDIEMLQVCGVGIAMGNATDVVKAHADEVTTAVLDDGVWNAFHRHGLI</sequence>
<dbReference type="InterPro" id="IPR006379">
    <property type="entry name" value="HAD-SF_hydro_IIB"/>
</dbReference>
<dbReference type="GO" id="GO:0016791">
    <property type="term" value="F:phosphatase activity"/>
    <property type="evidence" value="ECO:0007669"/>
    <property type="project" value="UniProtKB-ARBA"/>
</dbReference>
<proteinExistence type="predicted"/>
<dbReference type="RefSeq" id="WP_110125788.1">
    <property type="nucleotide sequence ID" value="NZ_QHLY01000005.1"/>
</dbReference>
<dbReference type="PANTHER" id="PTHR10000">
    <property type="entry name" value="PHOSPHOSERINE PHOSPHATASE"/>
    <property type="match status" value="1"/>
</dbReference>
<dbReference type="GO" id="GO:0000287">
    <property type="term" value="F:magnesium ion binding"/>
    <property type="evidence" value="ECO:0007669"/>
    <property type="project" value="TreeGrafter"/>
</dbReference>
<dbReference type="EMBL" id="QHLY01000005">
    <property type="protein sequence ID" value="PXA72267.1"/>
    <property type="molecule type" value="Genomic_DNA"/>
</dbReference>
<keyword evidence="2" id="KW-1185">Reference proteome</keyword>
<name>A0A318A4J8_9MICO</name>
<evidence type="ECO:0000313" key="1">
    <source>
        <dbReference type="EMBL" id="PXA72267.1"/>
    </source>
</evidence>
<organism evidence="1 2">
    <name type="scientific">Cryobacterium arcticum</name>
    <dbReference type="NCBI Taxonomy" id="670052"/>
    <lineage>
        <taxon>Bacteria</taxon>
        <taxon>Bacillati</taxon>
        <taxon>Actinomycetota</taxon>
        <taxon>Actinomycetes</taxon>
        <taxon>Micrococcales</taxon>
        <taxon>Microbacteriaceae</taxon>
        <taxon>Cryobacterium</taxon>
    </lineage>
</organism>
<accession>A0A318A4J8</accession>
<dbReference type="InterPro" id="IPR023214">
    <property type="entry name" value="HAD_sf"/>
</dbReference>
<dbReference type="PANTHER" id="PTHR10000:SF25">
    <property type="entry name" value="PHOSPHATASE YKRA-RELATED"/>
    <property type="match status" value="1"/>
</dbReference>
<dbReference type="NCBIfam" id="TIGR01484">
    <property type="entry name" value="HAD-SF-IIB"/>
    <property type="match status" value="1"/>
</dbReference>
<dbReference type="OrthoDB" id="3180855at2"/>
<dbReference type="Pfam" id="PF08282">
    <property type="entry name" value="Hydrolase_3"/>
    <property type="match status" value="1"/>
</dbReference>
<gene>
    <name evidence="1" type="ORF">CTB96_05145</name>
</gene>
<reference evidence="1 2" key="1">
    <citation type="submission" date="2018-05" db="EMBL/GenBank/DDBJ databases">
        <title>Genetic diversity of glacier-inhabiting Cryobacterium bacteria in China and description of Cryobacterium mengkeensis sp. nov. and Arthrobacter glacialis sp. nov.</title>
        <authorList>
            <person name="Liu Q."/>
            <person name="Xin Y.-H."/>
        </authorList>
    </citation>
    <scope>NUCLEOTIDE SEQUENCE [LARGE SCALE GENOMIC DNA]</scope>
    <source>
        <strain evidence="1 2">SK-1</strain>
    </source>
</reference>
<comment type="caution">
    <text evidence="1">The sequence shown here is derived from an EMBL/GenBank/DDBJ whole genome shotgun (WGS) entry which is preliminary data.</text>
</comment>
<evidence type="ECO:0000313" key="2">
    <source>
        <dbReference type="Proteomes" id="UP000246722"/>
    </source>
</evidence>
<dbReference type="Proteomes" id="UP000246722">
    <property type="component" value="Unassembled WGS sequence"/>
</dbReference>
<dbReference type="AlphaFoldDB" id="A0A318A4J8"/>
<dbReference type="NCBIfam" id="TIGR00099">
    <property type="entry name" value="Cof-subfamily"/>
    <property type="match status" value="1"/>
</dbReference>
<dbReference type="SUPFAM" id="SSF56784">
    <property type="entry name" value="HAD-like"/>
    <property type="match status" value="1"/>
</dbReference>
<protein>
    <submittedName>
        <fullName evidence="1">Cof-type HAD-IIB family hydrolase</fullName>
    </submittedName>
</protein>
<dbReference type="InterPro" id="IPR036412">
    <property type="entry name" value="HAD-like_sf"/>
</dbReference>
<dbReference type="Gene3D" id="3.30.1240.10">
    <property type="match status" value="1"/>
</dbReference>
<dbReference type="Gene3D" id="3.40.50.1000">
    <property type="entry name" value="HAD superfamily/HAD-like"/>
    <property type="match status" value="1"/>
</dbReference>
<dbReference type="GO" id="GO:0005829">
    <property type="term" value="C:cytosol"/>
    <property type="evidence" value="ECO:0007669"/>
    <property type="project" value="TreeGrafter"/>
</dbReference>